<accession>C1FRC7</accession>
<dbReference type="RefSeq" id="WP_012705129.1">
    <property type="nucleotide sequence ID" value="NC_012563.1"/>
</dbReference>
<name>C1FRC7_CLOBJ</name>
<dbReference type="KEGG" id="cby:CLM_2561"/>
<sequence>MGIWIRSKGKDVLVNCKNIEVDGLSVYGSHYFLGEYSTEGRALEVLDMIEDRIMKGNKFDDIYNGKRTTRDFVFQMPQE</sequence>
<dbReference type="Proteomes" id="UP000001374">
    <property type="component" value="Chromosome"/>
</dbReference>
<organism evidence="1 2">
    <name type="scientific">Clostridium botulinum (strain Kyoto / Type A2)</name>
    <dbReference type="NCBI Taxonomy" id="536232"/>
    <lineage>
        <taxon>Bacteria</taxon>
        <taxon>Bacillati</taxon>
        <taxon>Bacillota</taxon>
        <taxon>Clostridia</taxon>
        <taxon>Eubacteriales</taxon>
        <taxon>Clostridiaceae</taxon>
        <taxon>Clostridium</taxon>
    </lineage>
</organism>
<gene>
    <name evidence="1" type="ordered locus">CLM_2561</name>
</gene>
<dbReference type="EMBL" id="CP001581">
    <property type="protein sequence ID" value="ACO86101.1"/>
    <property type="molecule type" value="Genomic_DNA"/>
</dbReference>
<evidence type="ECO:0000313" key="2">
    <source>
        <dbReference type="Proteomes" id="UP000001374"/>
    </source>
</evidence>
<reference evidence="1 2" key="1">
    <citation type="submission" date="2008-10" db="EMBL/GenBank/DDBJ databases">
        <title>Genome sequence of Clostridium botulinum A2 Kyoto.</title>
        <authorList>
            <person name="Shrivastava S."/>
            <person name="Brinkac L.M."/>
            <person name="Brown J.L."/>
            <person name="Bruce D."/>
            <person name="Detter C.C."/>
            <person name="Johnson E.A."/>
            <person name="Munk C.A."/>
            <person name="Smith L.A."/>
            <person name="Smith T.J."/>
            <person name="Sutton G."/>
            <person name="Brettin T.S."/>
        </authorList>
    </citation>
    <scope>NUCLEOTIDE SEQUENCE [LARGE SCALE GENOMIC DNA]</scope>
    <source>
        <strain evidence="2">Kyoto / Type A2</strain>
    </source>
</reference>
<dbReference type="AlphaFoldDB" id="C1FRC7"/>
<protein>
    <submittedName>
        <fullName evidence="1">Uncharacterized protein</fullName>
    </submittedName>
</protein>
<proteinExistence type="predicted"/>
<evidence type="ECO:0000313" key="1">
    <source>
        <dbReference type="EMBL" id="ACO86101.1"/>
    </source>
</evidence>
<dbReference type="HOGENOM" id="CLU_192252_0_0_9"/>